<dbReference type="EMBL" id="BDQK01000018">
    <property type="protein sequence ID" value="GBF82940.1"/>
    <property type="molecule type" value="Genomic_DNA"/>
</dbReference>
<dbReference type="SMART" id="SM00862">
    <property type="entry name" value="Trans_reg_C"/>
    <property type="match status" value="1"/>
</dbReference>
<keyword evidence="3" id="KW-0805">Transcription regulation</keyword>
<evidence type="ECO:0000256" key="1">
    <source>
        <dbReference type="ARBA" id="ARBA00022553"/>
    </source>
</evidence>
<dbReference type="PANTHER" id="PTHR48111">
    <property type="entry name" value="REGULATOR OF RPOS"/>
    <property type="match status" value="1"/>
</dbReference>
<dbReference type="InterPro" id="IPR039420">
    <property type="entry name" value="WalR-like"/>
</dbReference>
<dbReference type="RefSeq" id="WP_124978062.1">
    <property type="nucleotide sequence ID" value="NZ_BDQK01000018.1"/>
</dbReference>
<feature type="DNA-binding region" description="OmpR/PhoB-type" evidence="7">
    <location>
        <begin position="124"/>
        <end position="223"/>
    </location>
</feature>
<dbReference type="SUPFAM" id="SSF52172">
    <property type="entry name" value="CheY-like"/>
    <property type="match status" value="1"/>
</dbReference>
<keyword evidence="11" id="KW-1185">Reference proteome</keyword>
<evidence type="ECO:0000256" key="4">
    <source>
        <dbReference type="ARBA" id="ARBA00023125"/>
    </source>
</evidence>
<dbReference type="InterPro" id="IPR016032">
    <property type="entry name" value="Sig_transdc_resp-reg_C-effctor"/>
</dbReference>
<dbReference type="InterPro" id="IPR011006">
    <property type="entry name" value="CheY-like_superfamily"/>
</dbReference>
<protein>
    <submittedName>
        <fullName evidence="10">Two-component response regulator</fullName>
    </submittedName>
</protein>
<evidence type="ECO:0000259" key="9">
    <source>
        <dbReference type="PROSITE" id="PS51755"/>
    </source>
</evidence>
<dbReference type="InterPro" id="IPR001867">
    <property type="entry name" value="OmpR/PhoB-type_DNA-bd"/>
</dbReference>
<keyword evidence="5" id="KW-0804">Transcription</keyword>
<dbReference type="Gene3D" id="6.10.250.690">
    <property type="match status" value="1"/>
</dbReference>
<dbReference type="CDD" id="cd00383">
    <property type="entry name" value="trans_reg_C"/>
    <property type="match status" value="1"/>
</dbReference>
<evidence type="ECO:0000256" key="7">
    <source>
        <dbReference type="PROSITE-ProRule" id="PRU01091"/>
    </source>
</evidence>
<dbReference type="FunFam" id="3.40.50.2300:FF:000002">
    <property type="entry name" value="DNA-binding response regulator PhoP"/>
    <property type="match status" value="1"/>
</dbReference>
<feature type="domain" description="Response regulatory" evidence="8">
    <location>
        <begin position="2"/>
        <end position="116"/>
    </location>
</feature>
<dbReference type="Proteomes" id="UP000287247">
    <property type="component" value="Unassembled WGS sequence"/>
</dbReference>
<dbReference type="Pfam" id="PF00486">
    <property type="entry name" value="Trans_reg_C"/>
    <property type="match status" value="1"/>
</dbReference>
<dbReference type="GO" id="GO:0000156">
    <property type="term" value="F:phosphorelay response regulator activity"/>
    <property type="evidence" value="ECO:0007669"/>
    <property type="project" value="TreeGrafter"/>
</dbReference>
<evidence type="ECO:0000256" key="6">
    <source>
        <dbReference type="PROSITE-ProRule" id="PRU00169"/>
    </source>
</evidence>
<dbReference type="OrthoDB" id="483651at2"/>
<gene>
    <name evidence="10" type="ORF">AsFPU1_4374</name>
</gene>
<reference evidence="11" key="1">
    <citation type="submission" date="2017-05" db="EMBL/GenBank/DDBJ databases">
        <title>Physiological properties and genetic analysis related to exopolysaccharide production of fresh-water unicellular cyanobacterium Aphanothece sacrum, Suizenji Nori, that has been cultured as a food source in Japan.</title>
        <authorList>
            <person name="Kanesaki Y."/>
            <person name="Yoshikawa S."/>
            <person name="Ohki K."/>
        </authorList>
    </citation>
    <scope>NUCLEOTIDE SEQUENCE [LARGE SCALE GENOMIC DNA]</scope>
    <source>
        <strain evidence="11">FPU1</strain>
    </source>
</reference>
<evidence type="ECO:0000256" key="3">
    <source>
        <dbReference type="ARBA" id="ARBA00023015"/>
    </source>
</evidence>
<dbReference type="InterPro" id="IPR001789">
    <property type="entry name" value="Sig_transdc_resp-reg_receiver"/>
</dbReference>
<dbReference type="GO" id="GO:0005829">
    <property type="term" value="C:cytosol"/>
    <property type="evidence" value="ECO:0007669"/>
    <property type="project" value="TreeGrafter"/>
</dbReference>
<dbReference type="Pfam" id="PF00072">
    <property type="entry name" value="Response_reg"/>
    <property type="match status" value="1"/>
</dbReference>
<accession>A0A401INT8</accession>
<evidence type="ECO:0000313" key="11">
    <source>
        <dbReference type="Proteomes" id="UP000287247"/>
    </source>
</evidence>
<organism evidence="10 11">
    <name type="scientific">Aphanothece sacrum FPU1</name>
    <dbReference type="NCBI Taxonomy" id="1920663"/>
    <lineage>
        <taxon>Bacteria</taxon>
        <taxon>Bacillati</taxon>
        <taxon>Cyanobacteriota</taxon>
        <taxon>Cyanophyceae</taxon>
        <taxon>Oscillatoriophycideae</taxon>
        <taxon>Chroococcales</taxon>
        <taxon>Aphanothecaceae</taxon>
        <taxon>Aphanothece</taxon>
    </lineage>
</organism>
<evidence type="ECO:0000259" key="8">
    <source>
        <dbReference type="PROSITE" id="PS50110"/>
    </source>
</evidence>
<dbReference type="GO" id="GO:0032993">
    <property type="term" value="C:protein-DNA complex"/>
    <property type="evidence" value="ECO:0007669"/>
    <property type="project" value="TreeGrafter"/>
</dbReference>
<dbReference type="Gene3D" id="1.10.10.10">
    <property type="entry name" value="Winged helix-like DNA-binding domain superfamily/Winged helix DNA-binding domain"/>
    <property type="match status" value="1"/>
</dbReference>
<dbReference type="GO" id="GO:0000976">
    <property type="term" value="F:transcription cis-regulatory region binding"/>
    <property type="evidence" value="ECO:0007669"/>
    <property type="project" value="TreeGrafter"/>
</dbReference>
<dbReference type="PROSITE" id="PS50110">
    <property type="entry name" value="RESPONSE_REGULATORY"/>
    <property type="match status" value="1"/>
</dbReference>
<dbReference type="PROSITE" id="PS51755">
    <property type="entry name" value="OMPR_PHOB"/>
    <property type="match status" value="1"/>
</dbReference>
<dbReference type="SMART" id="SM00448">
    <property type="entry name" value="REC"/>
    <property type="match status" value="1"/>
</dbReference>
<dbReference type="PANTHER" id="PTHR48111:SF15">
    <property type="entry name" value="OMPR SUBFAMILY"/>
    <property type="match status" value="1"/>
</dbReference>
<dbReference type="AlphaFoldDB" id="A0A401INT8"/>
<evidence type="ECO:0000256" key="2">
    <source>
        <dbReference type="ARBA" id="ARBA00023012"/>
    </source>
</evidence>
<evidence type="ECO:0000313" key="10">
    <source>
        <dbReference type="EMBL" id="GBF82940.1"/>
    </source>
</evidence>
<name>A0A401INT8_APHSA</name>
<feature type="modified residue" description="4-aspartylphosphate" evidence="6">
    <location>
        <position position="51"/>
    </location>
</feature>
<dbReference type="SUPFAM" id="SSF46894">
    <property type="entry name" value="C-terminal effector domain of the bipartite response regulators"/>
    <property type="match status" value="1"/>
</dbReference>
<dbReference type="Gene3D" id="3.40.50.2300">
    <property type="match status" value="1"/>
</dbReference>
<proteinExistence type="predicted"/>
<dbReference type="InterPro" id="IPR036388">
    <property type="entry name" value="WH-like_DNA-bd_sf"/>
</dbReference>
<comment type="caution">
    <text evidence="10">The sequence shown here is derived from an EMBL/GenBank/DDBJ whole genome shotgun (WGS) entry which is preliminary data.</text>
</comment>
<keyword evidence="4 7" id="KW-0238">DNA-binding</keyword>
<evidence type="ECO:0000256" key="5">
    <source>
        <dbReference type="ARBA" id="ARBA00023163"/>
    </source>
</evidence>
<dbReference type="GO" id="GO:0006355">
    <property type="term" value="P:regulation of DNA-templated transcription"/>
    <property type="evidence" value="ECO:0007669"/>
    <property type="project" value="InterPro"/>
</dbReference>
<sequence>MKILIVEDDHRIANPLAKDLSYQYHSVDLAKDGIEGWEYTQATQYDLILLDLMLPKLDGISLCKRLREVKYQALILMLTAKDATEDKVIGLDAGADDYLVKPFKLEELSARIRALYRRYSDIKTPILIHGNLHLDPNSQEVTYAGNYLTLTPKEYMILECFLRNPNQVLTRSAIIDKLWSFDDLSGEETVRTHITNLRKKLKMAGSPDTLIETVYGMGYRLMAINTTR</sequence>
<feature type="domain" description="OmpR/PhoB-type" evidence="9">
    <location>
        <begin position="124"/>
        <end position="223"/>
    </location>
</feature>
<keyword evidence="2" id="KW-0902">Two-component regulatory system</keyword>
<keyword evidence="1 6" id="KW-0597">Phosphoprotein</keyword>